<dbReference type="Proteomes" id="UP000032431">
    <property type="component" value="Chromosome I"/>
</dbReference>
<evidence type="ECO:0000313" key="2">
    <source>
        <dbReference type="EMBL" id="CDZ24630.1"/>
    </source>
</evidence>
<dbReference type="AlphaFoldDB" id="A0A078KTX1"/>
<dbReference type="HOGENOM" id="CLU_062999_1_2_9"/>
<dbReference type="InterPro" id="IPR002611">
    <property type="entry name" value="IstB_ATP-bd"/>
</dbReference>
<sequence length="228" mass="26162">MADITEIRELAQKLNLWNIARGYIDLNDEKLSNLDYLKMVLEKELEIRARQKHTKLRKASKLPNKAFDASDSNKGLKWQIKQLSNLTWLKEEQNLILLGKCGTGKTGLAAQLGETAISNGHKTYYAPFDNFIAVAEKKATNPKAEAIFSYMQECDLIIIDDVFYVEPTRAELQVFYRAVTFLNETRSIIFITNRELSAWIDAAEDKHLCQTLLDRMTVNCQIVRLTDK</sequence>
<dbReference type="InterPro" id="IPR028350">
    <property type="entry name" value="DNAC/IstB-like"/>
</dbReference>
<accession>A0A078KTX1</accession>
<dbReference type="PANTHER" id="PTHR30050">
    <property type="entry name" value="CHROMOSOMAL REPLICATION INITIATOR PROTEIN DNAA"/>
    <property type="match status" value="1"/>
</dbReference>
<dbReference type="SUPFAM" id="SSF52540">
    <property type="entry name" value="P-loop containing nucleoside triphosphate hydrolases"/>
    <property type="match status" value="1"/>
</dbReference>
<evidence type="ECO:0000313" key="3">
    <source>
        <dbReference type="Proteomes" id="UP000032431"/>
    </source>
</evidence>
<dbReference type="KEGG" id="ccel:CCDG5_1520"/>
<dbReference type="GO" id="GO:0005524">
    <property type="term" value="F:ATP binding"/>
    <property type="evidence" value="ECO:0007669"/>
    <property type="project" value="InterPro"/>
</dbReference>
<dbReference type="GO" id="GO:0006260">
    <property type="term" value="P:DNA replication"/>
    <property type="evidence" value="ECO:0007669"/>
    <property type="project" value="TreeGrafter"/>
</dbReference>
<dbReference type="PANTHER" id="PTHR30050:SF4">
    <property type="entry name" value="ATP-BINDING PROTEIN RV3427C IN INSERTION SEQUENCE-RELATED"/>
    <property type="match status" value="1"/>
</dbReference>
<protein>
    <submittedName>
        <fullName evidence="2">DNA replication protein</fullName>
    </submittedName>
</protein>
<keyword evidence="3" id="KW-1185">Reference proteome</keyword>
<evidence type="ECO:0000259" key="1">
    <source>
        <dbReference type="Pfam" id="PF01695"/>
    </source>
</evidence>
<dbReference type="PIRSF" id="PIRSF003073">
    <property type="entry name" value="DNAC_TnpB_IstB"/>
    <property type="match status" value="1"/>
</dbReference>
<name>A0A078KTX1_9FIRM</name>
<dbReference type="Gene3D" id="3.40.50.300">
    <property type="entry name" value="P-loop containing nucleotide triphosphate hydrolases"/>
    <property type="match status" value="1"/>
</dbReference>
<dbReference type="OrthoDB" id="9776217at2"/>
<feature type="domain" description="IstB-like ATP-binding" evidence="1">
    <location>
        <begin position="27"/>
        <end position="225"/>
    </location>
</feature>
<dbReference type="Pfam" id="PF01695">
    <property type="entry name" value="IstB_IS21"/>
    <property type="match status" value="1"/>
</dbReference>
<proteinExistence type="predicted"/>
<organism evidence="2 3">
    <name type="scientific">[Clostridium] cellulosi</name>
    <dbReference type="NCBI Taxonomy" id="29343"/>
    <lineage>
        <taxon>Bacteria</taxon>
        <taxon>Bacillati</taxon>
        <taxon>Bacillota</taxon>
        <taxon>Clostridia</taxon>
        <taxon>Eubacteriales</taxon>
        <taxon>Oscillospiraceae</taxon>
        <taxon>Oscillospiraceae incertae sedis</taxon>
    </lineage>
</organism>
<reference evidence="3" key="1">
    <citation type="submission" date="2014-07" db="EMBL/GenBank/DDBJ databases">
        <authorList>
            <person name="Wibberg D."/>
        </authorList>
    </citation>
    <scope>NUCLEOTIDE SEQUENCE [LARGE SCALE GENOMIC DNA]</scope>
    <source>
        <strain evidence="3">DG5</strain>
    </source>
</reference>
<dbReference type="InterPro" id="IPR027417">
    <property type="entry name" value="P-loop_NTPase"/>
</dbReference>
<gene>
    <name evidence="2" type="primary">DnaC</name>
    <name evidence="2" type="ORF">CCDG5_1520</name>
</gene>
<dbReference type="PATRIC" id="fig|29343.3.peg.1603"/>
<dbReference type="EMBL" id="LM995447">
    <property type="protein sequence ID" value="CDZ24630.1"/>
    <property type="molecule type" value="Genomic_DNA"/>
</dbReference>
<dbReference type="STRING" id="29343.CCDG5_1520"/>